<sequence>MIRRSAKLTLGTLLLILGVILTPMPIPLGIVFILVGLSLLVSVLPALKHQLINMRRRYPRWSAQLQHSRRYLPHFARRLLDDTDPEQQL</sequence>
<keyword evidence="3" id="KW-1185">Reference proteome</keyword>
<dbReference type="KEGG" id="bsan:CHH28_17175"/>
<dbReference type="RefSeq" id="WP_094061471.1">
    <property type="nucleotide sequence ID" value="NZ_CP022530.1"/>
</dbReference>
<keyword evidence="1" id="KW-0812">Transmembrane</keyword>
<protein>
    <submittedName>
        <fullName evidence="2">Uncharacterized protein</fullName>
    </submittedName>
</protein>
<dbReference type="Proteomes" id="UP000202440">
    <property type="component" value="Chromosome"/>
</dbReference>
<keyword evidence="1" id="KW-1133">Transmembrane helix</keyword>
<dbReference type="EMBL" id="CP022530">
    <property type="protein sequence ID" value="ASP40302.1"/>
    <property type="molecule type" value="Genomic_DNA"/>
</dbReference>
<evidence type="ECO:0000313" key="3">
    <source>
        <dbReference type="Proteomes" id="UP000202440"/>
    </source>
</evidence>
<reference evidence="2 3" key="1">
    <citation type="submission" date="2017-07" db="EMBL/GenBank/DDBJ databases">
        <title>Annotated genome sequence of Bacterioplanes sanyensis isolated from Red Sea.</title>
        <authorList>
            <person name="Rehman Z.U."/>
        </authorList>
    </citation>
    <scope>NUCLEOTIDE SEQUENCE [LARGE SCALE GENOMIC DNA]</scope>
    <source>
        <strain evidence="2 3">NV9</strain>
    </source>
</reference>
<evidence type="ECO:0000256" key="1">
    <source>
        <dbReference type="SAM" id="Phobius"/>
    </source>
</evidence>
<name>A0A222FNN2_9GAMM</name>
<feature type="transmembrane region" description="Helical" evidence="1">
    <location>
        <begin position="7"/>
        <end position="24"/>
    </location>
</feature>
<keyword evidence="1" id="KW-0472">Membrane</keyword>
<organism evidence="2 3">
    <name type="scientific">Bacterioplanes sanyensis</name>
    <dbReference type="NCBI Taxonomy" id="1249553"/>
    <lineage>
        <taxon>Bacteria</taxon>
        <taxon>Pseudomonadati</taxon>
        <taxon>Pseudomonadota</taxon>
        <taxon>Gammaproteobacteria</taxon>
        <taxon>Oceanospirillales</taxon>
        <taxon>Oceanospirillaceae</taxon>
        <taxon>Bacterioplanes</taxon>
    </lineage>
</organism>
<dbReference type="OrthoDB" id="6121639at2"/>
<dbReference type="AlphaFoldDB" id="A0A222FNN2"/>
<accession>A0A222FNN2</accession>
<proteinExistence type="predicted"/>
<gene>
    <name evidence="2" type="ORF">CHH28_17175</name>
</gene>
<evidence type="ECO:0000313" key="2">
    <source>
        <dbReference type="EMBL" id="ASP40302.1"/>
    </source>
</evidence>